<sequence length="107" mass="12855">MKIFCYKILVILYLFLIFNLFIVHGQSSYNAIKKASNLSKQKNKNKKRLDEIDIKNNQPKERDFIQRNKKPFHLNKQDQVIISVLQTYKKERIQAFEQTLKLSNRLI</sequence>
<organism evidence="1 2">
    <name type="scientific">Edhazardia aedis (strain USNM 41457)</name>
    <name type="common">Microsporidian parasite</name>
    <dbReference type="NCBI Taxonomy" id="1003232"/>
    <lineage>
        <taxon>Eukaryota</taxon>
        <taxon>Fungi</taxon>
        <taxon>Fungi incertae sedis</taxon>
        <taxon>Microsporidia</taxon>
        <taxon>Edhazardia</taxon>
    </lineage>
</organism>
<gene>
    <name evidence="1" type="ORF">EDEG_01973</name>
</gene>
<proteinExistence type="predicted"/>
<dbReference type="EMBL" id="AFBI03000031">
    <property type="protein sequence ID" value="EJW03735.1"/>
    <property type="molecule type" value="Genomic_DNA"/>
</dbReference>
<evidence type="ECO:0000313" key="1">
    <source>
        <dbReference type="EMBL" id="EJW03735.1"/>
    </source>
</evidence>
<dbReference type="InParanoid" id="J9DMB1"/>
<dbReference type="AlphaFoldDB" id="J9DMB1"/>
<comment type="caution">
    <text evidence="1">The sequence shown here is derived from an EMBL/GenBank/DDBJ whole genome shotgun (WGS) entry which is preliminary data.</text>
</comment>
<dbReference type="Proteomes" id="UP000003163">
    <property type="component" value="Unassembled WGS sequence"/>
</dbReference>
<keyword evidence="2" id="KW-1185">Reference proteome</keyword>
<name>J9DMB1_EDHAE</name>
<protein>
    <submittedName>
        <fullName evidence="1">Uncharacterized protein</fullName>
    </submittedName>
</protein>
<dbReference type="VEuPathDB" id="MicrosporidiaDB:EDEG_01973"/>
<evidence type="ECO:0000313" key="2">
    <source>
        <dbReference type="Proteomes" id="UP000003163"/>
    </source>
</evidence>
<reference evidence="2" key="2">
    <citation type="submission" date="2015-07" db="EMBL/GenBank/DDBJ databases">
        <title>Contrasting host-pathogen interactions and genome evolution in two generalist and specialist microsporidian pathogens of mosquitoes.</title>
        <authorList>
            <consortium name="The Broad Institute Genomics Platform"/>
            <consortium name="The Broad Institute Genome Sequencing Center for Infectious Disease"/>
            <person name="Cuomo C.A."/>
            <person name="Sanscrainte N.D."/>
            <person name="Goldberg J.M."/>
            <person name="Heiman D."/>
            <person name="Young S."/>
            <person name="Zeng Q."/>
            <person name="Becnel J.J."/>
            <person name="Birren B.W."/>
        </authorList>
    </citation>
    <scope>NUCLEOTIDE SEQUENCE [LARGE SCALE GENOMIC DNA]</scope>
    <source>
        <strain evidence="2">USNM 41457</strain>
    </source>
</reference>
<dbReference type="HOGENOM" id="CLU_2209978_0_0_1"/>
<accession>J9DMB1</accession>
<reference evidence="1 2" key="1">
    <citation type="submission" date="2011-08" db="EMBL/GenBank/DDBJ databases">
        <authorList>
            <person name="Liu Z.J."/>
            <person name="Shi F.L."/>
            <person name="Lu J.Q."/>
            <person name="Li M."/>
            <person name="Wang Z.L."/>
        </authorList>
    </citation>
    <scope>NUCLEOTIDE SEQUENCE [LARGE SCALE GENOMIC DNA]</scope>
    <source>
        <strain evidence="1 2">USNM 41457</strain>
    </source>
</reference>